<accession>A0A183BJ71</accession>
<evidence type="ECO:0000256" key="3">
    <source>
        <dbReference type="ARBA" id="ARBA00022801"/>
    </source>
</evidence>
<evidence type="ECO:0000256" key="6">
    <source>
        <dbReference type="ARBA" id="ARBA00047761"/>
    </source>
</evidence>
<dbReference type="WBParaSite" id="GPLIN_000065000">
    <property type="protein sequence ID" value="GPLIN_000065000"/>
    <property type="gene ID" value="GPLIN_000065000"/>
</dbReference>
<evidence type="ECO:0000256" key="9">
    <source>
        <dbReference type="SAM" id="MobiDB-lite"/>
    </source>
</evidence>
<dbReference type="InterPro" id="IPR006186">
    <property type="entry name" value="Ser/Thr-sp_prot-phosphatase"/>
</dbReference>
<protein>
    <recommendedName>
        <fullName evidence="8">Serine/threonine-protein phosphatase</fullName>
        <ecNumber evidence="8">3.1.3.16</ecNumber>
    </recommendedName>
</protein>
<dbReference type="EC" id="3.1.3.16" evidence="8"/>
<evidence type="ECO:0000313" key="12">
    <source>
        <dbReference type="WBParaSite" id="GPLIN_000065000"/>
    </source>
</evidence>
<dbReference type="GO" id="GO:0005737">
    <property type="term" value="C:cytoplasm"/>
    <property type="evidence" value="ECO:0007669"/>
    <property type="project" value="TreeGrafter"/>
</dbReference>
<dbReference type="AlphaFoldDB" id="A0A183BJ71"/>
<dbReference type="InterPro" id="IPR029052">
    <property type="entry name" value="Metallo-depent_PP-like"/>
</dbReference>
<dbReference type="CDD" id="cd00144">
    <property type="entry name" value="MPP_PPP_family"/>
    <property type="match status" value="1"/>
</dbReference>
<dbReference type="GO" id="GO:0046872">
    <property type="term" value="F:metal ion binding"/>
    <property type="evidence" value="ECO:0007669"/>
    <property type="project" value="UniProtKB-KW"/>
</dbReference>
<keyword evidence="5" id="KW-0464">Manganese</keyword>
<evidence type="ECO:0000256" key="7">
    <source>
        <dbReference type="ARBA" id="ARBA00048336"/>
    </source>
</evidence>
<dbReference type="Gene3D" id="3.60.21.10">
    <property type="match status" value="1"/>
</dbReference>
<comment type="catalytic activity">
    <reaction evidence="6">
        <text>O-phospho-L-seryl-[protein] + H2O = L-seryl-[protein] + phosphate</text>
        <dbReference type="Rhea" id="RHEA:20629"/>
        <dbReference type="Rhea" id="RHEA-COMP:9863"/>
        <dbReference type="Rhea" id="RHEA-COMP:11604"/>
        <dbReference type="ChEBI" id="CHEBI:15377"/>
        <dbReference type="ChEBI" id="CHEBI:29999"/>
        <dbReference type="ChEBI" id="CHEBI:43474"/>
        <dbReference type="ChEBI" id="CHEBI:83421"/>
        <dbReference type="EC" id="3.1.3.16"/>
    </reaction>
</comment>
<dbReference type="Pfam" id="PF00149">
    <property type="entry name" value="Metallophos"/>
    <property type="match status" value="1"/>
</dbReference>
<evidence type="ECO:0000256" key="2">
    <source>
        <dbReference type="ARBA" id="ARBA00022723"/>
    </source>
</evidence>
<dbReference type="SMART" id="SM00156">
    <property type="entry name" value="PP2Ac"/>
    <property type="match status" value="1"/>
</dbReference>
<keyword evidence="4" id="KW-0904">Protein phosphatase</keyword>
<feature type="compositionally biased region" description="Polar residues" evidence="9">
    <location>
        <begin position="356"/>
        <end position="371"/>
    </location>
</feature>
<dbReference type="InterPro" id="IPR050341">
    <property type="entry name" value="PP1_catalytic_subunit"/>
</dbReference>
<feature type="region of interest" description="Disordered" evidence="9">
    <location>
        <begin position="356"/>
        <end position="399"/>
    </location>
</feature>
<reference evidence="11" key="1">
    <citation type="submission" date="2014-05" db="EMBL/GenBank/DDBJ databases">
        <title>The genome and life-stage specific transcriptomes of Globodera pallida elucidate key aspects of plant parasitism by a cyst nematode.</title>
        <authorList>
            <person name="Cotton J.A."/>
            <person name="Lilley C.J."/>
            <person name="Jones L.M."/>
            <person name="Kikuchi T."/>
            <person name="Reid A.J."/>
            <person name="Thorpe P."/>
            <person name="Tsai I.J."/>
            <person name="Beasley H."/>
            <person name="Blok V."/>
            <person name="Cock P.J.A."/>
            <person name="Van den Akker S.E."/>
            <person name="Holroyd N."/>
            <person name="Hunt M."/>
            <person name="Mantelin S."/>
            <person name="Naghra H."/>
            <person name="Pain A."/>
            <person name="Palomares-Rius J.E."/>
            <person name="Zarowiecki M."/>
            <person name="Berriman M."/>
            <person name="Jones J.T."/>
            <person name="Urwin P.E."/>
        </authorList>
    </citation>
    <scope>NUCLEOTIDE SEQUENCE [LARGE SCALE GENOMIC DNA]</scope>
    <source>
        <strain evidence="11">Lindley</strain>
    </source>
</reference>
<dbReference type="PROSITE" id="PS00125">
    <property type="entry name" value="SER_THR_PHOSPHATASE"/>
    <property type="match status" value="1"/>
</dbReference>
<evidence type="ECO:0000256" key="4">
    <source>
        <dbReference type="ARBA" id="ARBA00022912"/>
    </source>
</evidence>
<feature type="domain" description="Serine/threonine specific protein phosphatases" evidence="10">
    <location>
        <begin position="152"/>
        <end position="157"/>
    </location>
</feature>
<comment type="cofactor">
    <cofactor evidence="1">
        <name>Mn(2+)</name>
        <dbReference type="ChEBI" id="CHEBI:29035"/>
    </cofactor>
</comment>
<comment type="similarity">
    <text evidence="8">Belongs to the PPP phosphatase family.</text>
</comment>
<evidence type="ECO:0000259" key="10">
    <source>
        <dbReference type="PROSITE" id="PS00125"/>
    </source>
</evidence>
<dbReference type="InterPro" id="IPR004843">
    <property type="entry name" value="Calcineurin-like_PHP"/>
</dbReference>
<feature type="region of interest" description="Disordered" evidence="9">
    <location>
        <begin position="1"/>
        <end position="30"/>
    </location>
</feature>
<organism evidence="11 12">
    <name type="scientific">Globodera pallida</name>
    <name type="common">Potato cyst nematode worm</name>
    <name type="synonym">Heterodera pallida</name>
    <dbReference type="NCBI Taxonomy" id="36090"/>
    <lineage>
        <taxon>Eukaryota</taxon>
        <taxon>Metazoa</taxon>
        <taxon>Ecdysozoa</taxon>
        <taxon>Nematoda</taxon>
        <taxon>Chromadorea</taxon>
        <taxon>Rhabditida</taxon>
        <taxon>Tylenchina</taxon>
        <taxon>Tylenchomorpha</taxon>
        <taxon>Tylenchoidea</taxon>
        <taxon>Heteroderidae</taxon>
        <taxon>Heteroderinae</taxon>
        <taxon>Globodera</taxon>
    </lineage>
</organism>
<name>A0A183BJ71_GLOPA</name>
<dbReference type="GO" id="GO:0004722">
    <property type="term" value="F:protein serine/threonine phosphatase activity"/>
    <property type="evidence" value="ECO:0007669"/>
    <property type="project" value="UniProtKB-EC"/>
</dbReference>
<dbReference type="SUPFAM" id="SSF56300">
    <property type="entry name" value="Metallo-dependent phosphatases"/>
    <property type="match status" value="1"/>
</dbReference>
<dbReference type="Proteomes" id="UP000050741">
    <property type="component" value="Unassembled WGS sequence"/>
</dbReference>
<dbReference type="PANTHER" id="PTHR11668:SF300">
    <property type="entry name" value="SERINE_THREONINE-PROTEIN PHOSPHATASE"/>
    <property type="match status" value="1"/>
</dbReference>
<keyword evidence="2" id="KW-0479">Metal-binding</keyword>
<reference evidence="12" key="2">
    <citation type="submission" date="2016-06" db="UniProtKB">
        <authorList>
            <consortium name="WormBaseParasite"/>
        </authorList>
    </citation>
    <scope>IDENTIFICATION</scope>
</reference>
<evidence type="ECO:0000256" key="1">
    <source>
        <dbReference type="ARBA" id="ARBA00001936"/>
    </source>
</evidence>
<keyword evidence="11" id="KW-1185">Reference proteome</keyword>
<keyword evidence="3 8" id="KW-0378">Hydrolase</keyword>
<evidence type="ECO:0000256" key="5">
    <source>
        <dbReference type="ARBA" id="ARBA00023211"/>
    </source>
</evidence>
<sequence length="399" mass="45197">MGLLNSVFGPAEPEPKPKQSNGSKRRTQRMSPAKALAHQIAAKVIDKMSLSSFTDKQIIQLMDAGIELFEEEPARVSLQAPCFIFGDIHGQLPYFLKFFSDGHVEPQLLELLPPHYHLLFLGDYVDRGDFSLEVVALLVALKVLFPNKVTLLRGNHEIEDTNMGYTFYEEVEKKRTGFDSVYQACNKVFIKLPLCAVISNTFLCMHGGLPRPEYWDLLMGDKFEKPKTDEELDDNNLFLDLLWADPTNNANKLRLRKKYEPDSSIQAKYGNYRYNRERDVSIQFNDRFAQAFFNRFPHIRGIFRAHEACPQGHAMNEARTICTIFSSPCYAPDGTGCGSVLKLSTDLKHAHFITLNPTSNEGTKRTSTSKSVMDDVDSSTEPSEEESSSEEEDDDDDVN</sequence>
<dbReference type="PRINTS" id="PR00114">
    <property type="entry name" value="STPHPHTASE"/>
</dbReference>
<feature type="compositionally biased region" description="Acidic residues" evidence="9">
    <location>
        <begin position="374"/>
        <end position="399"/>
    </location>
</feature>
<evidence type="ECO:0000313" key="11">
    <source>
        <dbReference type="Proteomes" id="UP000050741"/>
    </source>
</evidence>
<dbReference type="GO" id="GO:0005634">
    <property type="term" value="C:nucleus"/>
    <property type="evidence" value="ECO:0007669"/>
    <property type="project" value="TreeGrafter"/>
</dbReference>
<evidence type="ECO:0000256" key="8">
    <source>
        <dbReference type="RuleBase" id="RU004273"/>
    </source>
</evidence>
<proteinExistence type="inferred from homology"/>
<dbReference type="PANTHER" id="PTHR11668">
    <property type="entry name" value="SERINE/THREONINE PROTEIN PHOSPHATASE"/>
    <property type="match status" value="1"/>
</dbReference>
<comment type="catalytic activity">
    <reaction evidence="7 8">
        <text>O-phospho-L-threonyl-[protein] + H2O = L-threonyl-[protein] + phosphate</text>
        <dbReference type="Rhea" id="RHEA:47004"/>
        <dbReference type="Rhea" id="RHEA-COMP:11060"/>
        <dbReference type="Rhea" id="RHEA-COMP:11605"/>
        <dbReference type="ChEBI" id="CHEBI:15377"/>
        <dbReference type="ChEBI" id="CHEBI:30013"/>
        <dbReference type="ChEBI" id="CHEBI:43474"/>
        <dbReference type="ChEBI" id="CHEBI:61977"/>
        <dbReference type="EC" id="3.1.3.16"/>
    </reaction>
</comment>